<evidence type="ECO:0008006" key="3">
    <source>
        <dbReference type="Google" id="ProtNLM"/>
    </source>
</evidence>
<keyword evidence="2" id="KW-1185">Reference proteome</keyword>
<dbReference type="RefSeq" id="WP_187334145.1">
    <property type="nucleotide sequence ID" value="NZ_CP060490.1"/>
</dbReference>
<evidence type="ECO:0000313" key="1">
    <source>
        <dbReference type="EMBL" id="QNL45717.1"/>
    </source>
</evidence>
<sequence>MEINTVIQAVKGRLEALWPGEMVYEDQLPSDFTRPSSLLKCGAVEIRDVNIGLIRTDLTIRITCFAAVDEHDSSRAQLNERLDRCLALFSGGALSVEKRYLTASTVSGMTEADNAQATIRLSWTDMRPGYQESDQQKMEHYELHT</sequence>
<dbReference type="InterPro" id="IPR049254">
    <property type="entry name" value="Phage_tail_terminator"/>
</dbReference>
<dbReference type="Pfam" id="PF20765">
    <property type="entry name" value="Phage_tail_terminator_8"/>
    <property type="match status" value="1"/>
</dbReference>
<name>A0A7G9B836_9FIRM</name>
<evidence type="ECO:0000313" key="2">
    <source>
        <dbReference type="Proteomes" id="UP000515960"/>
    </source>
</evidence>
<dbReference type="EMBL" id="CP060490">
    <property type="protein sequence ID" value="QNL45717.1"/>
    <property type="molecule type" value="Genomic_DNA"/>
</dbReference>
<dbReference type="AlphaFoldDB" id="A0A7G9B836"/>
<protein>
    <recommendedName>
        <fullName evidence="3">Tail terminator</fullName>
    </recommendedName>
</protein>
<reference evidence="1 2" key="1">
    <citation type="submission" date="2020-08" db="EMBL/GenBank/DDBJ databases">
        <authorList>
            <person name="Liu C."/>
            <person name="Sun Q."/>
        </authorList>
    </citation>
    <scope>NUCLEOTIDE SEQUENCE [LARGE SCALE GENOMIC DNA]</scope>
    <source>
        <strain evidence="1 2">NSJ-62</strain>
    </source>
</reference>
<gene>
    <name evidence="1" type="ORF">H8790_06905</name>
</gene>
<proteinExistence type="predicted"/>
<organism evidence="1 2">
    <name type="scientific">Oscillibacter hominis</name>
    <dbReference type="NCBI Taxonomy" id="2763056"/>
    <lineage>
        <taxon>Bacteria</taxon>
        <taxon>Bacillati</taxon>
        <taxon>Bacillota</taxon>
        <taxon>Clostridia</taxon>
        <taxon>Eubacteriales</taxon>
        <taxon>Oscillospiraceae</taxon>
        <taxon>Oscillibacter</taxon>
    </lineage>
</organism>
<accession>A0A7G9B836</accession>
<dbReference type="Proteomes" id="UP000515960">
    <property type="component" value="Chromosome"/>
</dbReference>
<dbReference type="KEGG" id="ohi:H8790_06905"/>